<dbReference type="InterPro" id="IPR044799">
    <property type="entry name" value="SOG1-like"/>
</dbReference>
<dbReference type="GO" id="GO:0000976">
    <property type="term" value="F:transcription cis-regulatory region binding"/>
    <property type="evidence" value="ECO:0007669"/>
    <property type="project" value="TreeGrafter"/>
</dbReference>
<dbReference type="EnsemblPlants" id="EMT06396">
    <property type="protein sequence ID" value="EMT06396"/>
    <property type="gene ID" value="F775_30638"/>
</dbReference>
<keyword evidence="3" id="KW-0804">Transcription</keyword>
<evidence type="ECO:0000256" key="1">
    <source>
        <dbReference type="ARBA" id="ARBA00023015"/>
    </source>
</evidence>
<dbReference type="PANTHER" id="PTHR31079">
    <property type="entry name" value="NAC DOMAIN-CONTAINING PROTEIN 73"/>
    <property type="match status" value="1"/>
</dbReference>
<protein>
    <submittedName>
        <fullName evidence="6">NAC domain-containing protein 8</fullName>
    </submittedName>
</protein>
<organism evidence="6">
    <name type="scientific">Aegilops tauschii</name>
    <name type="common">Tausch's goatgrass</name>
    <name type="synonym">Aegilops squarrosa</name>
    <dbReference type="NCBI Taxonomy" id="37682"/>
    <lineage>
        <taxon>Eukaryota</taxon>
        <taxon>Viridiplantae</taxon>
        <taxon>Streptophyta</taxon>
        <taxon>Embryophyta</taxon>
        <taxon>Tracheophyta</taxon>
        <taxon>Spermatophyta</taxon>
        <taxon>Magnoliopsida</taxon>
        <taxon>Liliopsida</taxon>
        <taxon>Poales</taxon>
        <taxon>Poaceae</taxon>
        <taxon>BOP clade</taxon>
        <taxon>Pooideae</taxon>
        <taxon>Triticodae</taxon>
        <taxon>Triticeae</taxon>
        <taxon>Triticinae</taxon>
        <taxon>Aegilops</taxon>
    </lineage>
</organism>
<proteinExistence type="predicted"/>
<dbReference type="InterPro" id="IPR036093">
    <property type="entry name" value="NAC_dom_sf"/>
</dbReference>
<reference evidence="6" key="1">
    <citation type="submission" date="2015-06" db="UniProtKB">
        <authorList>
            <consortium name="EnsemblPlants"/>
        </authorList>
    </citation>
    <scope>IDENTIFICATION</scope>
</reference>
<keyword evidence="1" id="KW-0805">Transcription regulation</keyword>
<keyword evidence="2" id="KW-0238">DNA-binding</keyword>
<dbReference type="PROSITE" id="PS51005">
    <property type="entry name" value="NAC"/>
    <property type="match status" value="1"/>
</dbReference>
<evidence type="ECO:0000313" key="6">
    <source>
        <dbReference type="EnsemblPlants" id="EMT06396"/>
    </source>
</evidence>
<dbReference type="PANTHER" id="PTHR31079:SF2">
    <property type="entry name" value="NAC DOMAIN CONTAINING PROTEIN 44-RELATED"/>
    <property type="match status" value="1"/>
</dbReference>
<dbReference type="FunFam" id="2.170.150.80:FF:000009">
    <property type="entry name" value="NAC domain-containing protein 8"/>
    <property type="match status" value="1"/>
</dbReference>
<sequence>MQQSWLITCRGVAKKVRNAHCSNRQISEVGAEACRECPNCKHIIDNSDVAIQWPGLPAGVKFDPSDLELLEHLEQKIGVGGSKPHMFIDEFIPTVENDAGICYSHPENLPGTNKDGSSAHFFHSISNAYGCGQRKRRRISNSDRTTSDEHVRWHKTGKSKPVYDNGVMKGWKKILVLYKGSQTGGKPDKTDWVMHQYHLGVEENEKVGEFVVSKIFYQLKTRPVDKSEAEMANEESTAFTASICPKTPMTKIPPCRPKNSPCETEQNDPGQEEETVSLAENAKNPAWCALSSQPVEVALEAGTCSLDKSLSHHEVLDSSNLENSTFDRPILSQLMNETLNKNLCALHGLPDLHNVNLGTAPTDLQITKGENVSLVDDAENTACCSLVSQDVEVTSQAGTSLVESLLHHEVSDLHSANLGTPRDLQIAKEESVSLMDEAEKWCGLASQAVDVASHAWTSLDESLRCHEVLDSFDHEKSLTFDRPIYSQGRDGGLENNLYSLNGLPDLQGVDLGTPIDDLQVAGLQFYSQESLGSWLERMSALVKLVMKNDGTVCNVVYNVKPTILNGLDPAWKGYNFGMLEYFAKLELSTPKQSRASLCPMPSWHAAAEAAAGRAGLAYAASEAACDS</sequence>
<dbReference type="GO" id="GO:0005634">
    <property type="term" value="C:nucleus"/>
    <property type="evidence" value="ECO:0007669"/>
    <property type="project" value="TreeGrafter"/>
</dbReference>
<evidence type="ECO:0000256" key="2">
    <source>
        <dbReference type="ARBA" id="ARBA00023125"/>
    </source>
</evidence>
<evidence type="ECO:0000256" key="3">
    <source>
        <dbReference type="ARBA" id="ARBA00023163"/>
    </source>
</evidence>
<feature type="region of interest" description="Disordered" evidence="5">
    <location>
        <begin position="255"/>
        <end position="275"/>
    </location>
</feature>
<dbReference type="InterPro" id="IPR003441">
    <property type="entry name" value="NAC-dom"/>
</dbReference>
<keyword evidence="4" id="KW-0539">Nucleus</keyword>
<evidence type="ECO:0000256" key="5">
    <source>
        <dbReference type="SAM" id="MobiDB-lite"/>
    </source>
</evidence>
<evidence type="ECO:0000256" key="4">
    <source>
        <dbReference type="ARBA" id="ARBA00023242"/>
    </source>
</evidence>
<dbReference type="GO" id="GO:0003700">
    <property type="term" value="F:DNA-binding transcription factor activity"/>
    <property type="evidence" value="ECO:0007669"/>
    <property type="project" value="InterPro"/>
</dbReference>
<accession>M8APC6</accession>
<dbReference type="AlphaFoldDB" id="M8APC6"/>
<dbReference type="Gene3D" id="2.170.150.80">
    <property type="entry name" value="NAC domain"/>
    <property type="match status" value="1"/>
</dbReference>
<name>M8APC6_AEGTA</name>
<dbReference type="SUPFAM" id="SSF101941">
    <property type="entry name" value="NAC domain"/>
    <property type="match status" value="1"/>
</dbReference>
<dbReference type="Pfam" id="PF02365">
    <property type="entry name" value="NAM"/>
    <property type="match status" value="1"/>
</dbReference>